<keyword evidence="3" id="KW-1185">Reference proteome</keyword>
<reference evidence="2" key="1">
    <citation type="submission" date="2023-06" db="EMBL/GenBank/DDBJ databases">
        <title>Black Yeasts Isolated from many extreme environments.</title>
        <authorList>
            <person name="Coleine C."/>
            <person name="Stajich J.E."/>
            <person name="Selbmann L."/>
        </authorList>
    </citation>
    <scope>NUCLEOTIDE SEQUENCE</scope>
    <source>
        <strain evidence="2">CCFEE 5200</strain>
    </source>
</reference>
<dbReference type="Proteomes" id="UP001175353">
    <property type="component" value="Unassembled WGS sequence"/>
</dbReference>
<dbReference type="AlphaFoldDB" id="A0AAN6KAW4"/>
<evidence type="ECO:0000313" key="2">
    <source>
        <dbReference type="EMBL" id="KAK0973124.1"/>
    </source>
</evidence>
<evidence type="ECO:0000256" key="1">
    <source>
        <dbReference type="SAM" id="MobiDB-lite"/>
    </source>
</evidence>
<sequence>MATITGSERDLARRLARLHAANTIRVPEELMKWFEEFKSKDEHLALLRLESPWLSELEKPDADLLLVREAFLKDGHTFMTLLETYLNTIKIREFLVQSGRYGAFRPQTFCVLFGVLLLACKKEGNFRRSQISVPELVVKTLRSRVHLLQAVTQRYDDEAQIVRNTGERQLWRRDVVRKLEVATTLSTDGIKGAMAELQARLDHLRDIRTDEMVFDLPVAEAAGDPWPLHDSRLWAMIGQNLRSLGQLVGAKSHRPGSKLEFKPIVEALREVISNEGIAVNILLVRLEKQHEQIRKQRQAITALQFRRLLESLPRPLRGVFVEPQDWEGWKETQRWQEFWKEAVRQVYDAHSDSSIQNDQESTQAPTRQPSPFATLLGPDIDALNVAAGEKPAGKKPAGKKPAGKKPAGKKPAAGKQSAEDEAAEEKKSAAEEKAADRADAIRWLANDTPIGQHVKGLYSTLSELIHDYSDGQYEVDKLNFSPLDAKILTALIPSQGKLDSPRETDYWKDQFRRYIWEKPAGSEGAATAVIRDQDELERRVKIAWRAVQIRYAECLSSFTATTDVPEVQLGPDGGGNHALKVTYRPGAAAAHIDSDGFLKSTHLAALVESAGRVALALVPGDEKIGKSELTLRNFTTLESTASICVEAKLRKSSRVDMPPLQKWPVDVELKPDGGKLVVASGTFKAWRVPPPPKDPADRAKKGKSAEQVKSIERLEPEEEVQAEGEKQVEQER</sequence>
<accession>A0AAN6KAW4</accession>
<feature type="region of interest" description="Disordered" evidence="1">
    <location>
        <begin position="389"/>
        <end position="433"/>
    </location>
</feature>
<feature type="region of interest" description="Disordered" evidence="1">
    <location>
        <begin position="684"/>
        <end position="732"/>
    </location>
</feature>
<protein>
    <submittedName>
        <fullName evidence="2">Uncharacterized protein</fullName>
    </submittedName>
</protein>
<feature type="region of interest" description="Disordered" evidence="1">
    <location>
        <begin position="350"/>
        <end position="376"/>
    </location>
</feature>
<proteinExistence type="predicted"/>
<gene>
    <name evidence="2" type="ORF">LTR91_014841</name>
</gene>
<feature type="compositionally biased region" description="Polar residues" evidence="1">
    <location>
        <begin position="352"/>
        <end position="371"/>
    </location>
</feature>
<feature type="compositionally biased region" description="Basic residues" evidence="1">
    <location>
        <begin position="396"/>
        <end position="408"/>
    </location>
</feature>
<dbReference type="EMBL" id="JAUJLE010000163">
    <property type="protein sequence ID" value="KAK0973124.1"/>
    <property type="molecule type" value="Genomic_DNA"/>
</dbReference>
<comment type="caution">
    <text evidence="2">The sequence shown here is derived from an EMBL/GenBank/DDBJ whole genome shotgun (WGS) entry which is preliminary data.</text>
</comment>
<organism evidence="2 3">
    <name type="scientific">Friedmanniomyces endolithicus</name>
    <dbReference type="NCBI Taxonomy" id="329885"/>
    <lineage>
        <taxon>Eukaryota</taxon>
        <taxon>Fungi</taxon>
        <taxon>Dikarya</taxon>
        <taxon>Ascomycota</taxon>
        <taxon>Pezizomycotina</taxon>
        <taxon>Dothideomycetes</taxon>
        <taxon>Dothideomycetidae</taxon>
        <taxon>Mycosphaerellales</taxon>
        <taxon>Teratosphaeriaceae</taxon>
        <taxon>Friedmanniomyces</taxon>
    </lineage>
</organism>
<feature type="compositionally biased region" description="Basic and acidic residues" evidence="1">
    <location>
        <begin position="424"/>
        <end position="433"/>
    </location>
</feature>
<feature type="compositionally biased region" description="Basic and acidic residues" evidence="1">
    <location>
        <begin position="723"/>
        <end position="732"/>
    </location>
</feature>
<name>A0AAN6KAW4_9PEZI</name>
<feature type="compositionally biased region" description="Basic and acidic residues" evidence="1">
    <location>
        <begin position="694"/>
        <end position="714"/>
    </location>
</feature>
<evidence type="ECO:0000313" key="3">
    <source>
        <dbReference type="Proteomes" id="UP001175353"/>
    </source>
</evidence>